<dbReference type="SUPFAM" id="SSF56300">
    <property type="entry name" value="Metallo-dependent phosphatases"/>
    <property type="match status" value="1"/>
</dbReference>
<evidence type="ECO:0000256" key="1">
    <source>
        <dbReference type="SAM" id="SignalP"/>
    </source>
</evidence>
<feature type="domain" description="GH29D-like beta-sandwich" evidence="3">
    <location>
        <begin position="40"/>
        <end position="101"/>
    </location>
</feature>
<feature type="signal peptide" evidence="1">
    <location>
        <begin position="1"/>
        <end position="21"/>
    </location>
</feature>
<dbReference type="AlphaFoldDB" id="A0A401YEA5"/>
<organism evidence="4 5">
    <name type="scientific">Embleya hyalina</name>
    <dbReference type="NCBI Taxonomy" id="516124"/>
    <lineage>
        <taxon>Bacteria</taxon>
        <taxon>Bacillati</taxon>
        <taxon>Actinomycetota</taxon>
        <taxon>Actinomycetes</taxon>
        <taxon>Kitasatosporales</taxon>
        <taxon>Streptomycetaceae</taxon>
        <taxon>Embleya</taxon>
    </lineage>
</organism>
<dbReference type="InterPro" id="IPR029052">
    <property type="entry name" value="Metallo-depent_PP-like"/>
</dbReference>
<dbReference type="InterPro" id="IPR051918">
    <property type="entry name" value="STPP_CPPED1"/>
</dbReference>
<feature type="chain" id="PRO_5039093960" evidence="1">
    <location>
        <begin position="22"/>
        <end position="539"/>
    </location>
</feature>
<comment type="caution">
    <text evidence="4">The sequence shown here is derived from an EMBL/GenBank/DDBJ whole genome shotgun (WGS) entry which is preliminary data.</text>
</comment>
<proteinExistence type="predicted"/>
<dbReference type="InterPro" id="IPR004843">
    <property type="entry name" value="Calcineurin-like_PHP"/>
</dbReference>
<evidence type="ECO:0000313" key="5">
    <source>
        <dbReference type="Proteomes" id="UP000286931"/>
    </source>
</evidence>
<gene>
    <name evidence="4" type="primary">cpdA_1</name>
    <name evidence="4" type="ORF">EHYA_00582</name>
</gene>
<dbReference type="InterPro" id="IPR059177">
    <property type="entry name" value="GH29D-like_dom"/>
</dbReference>
<reference evidence="4 5" key="1">
    <citation type="submission" date="2018-12" db="EMBL/GenBank/DDBJ databases">
        <title>Draft genome sequence of Embleya hyalina NBRC 13850T.</title>
        <authorList>
            <person name="Komaki H."/>
            <person name="Hosoyama A."/>
            <person name="Kimura A."/>
            <person name="Ichikawa N."/>
            <person name="Tamura T."/>
        </authorList>
    </citation>
    <scope>NUCLEOTIDE SEQUENCE [LARGE SCALE GENOMIC DNA]</scope>
    <source>
        <strain evidence="4 5">NBRC 13850</strain>
    </source>
</reference>
<protein>
    <submittedName>
        <fullName evidence="4">3',5'-cyclic adenosine monophosphate phosphodiesterase CpdA</fullName>
    </submittedName>
</protein>
<dbReference type="PANTHER" id="PTHR43143:SF1">
    <property type="entry name" value="SERINE_THREONINE-PROTEIN PHOSPHATASE CPPED1"/>
    <property type="match status" value="1"/>
</dbReference>
<dbReference type="EMBL" id="BIFH01000013">
    <property type="protein sequence ID" value="GCD92939.1"/>
    <property type="molecule type" value="Genomic_DNA"/>
</dbReference>
<dbReference type="Gene3D" id="3.60.21.10">
    <property type="match status" value="1"/>
</dbReference>
<evidence type="ECO:0000259" key="3">
    <source>
        <dbReference type="Pfam" id="PF13290"/>
    </source>
</evidence>
<feature type="domain" description="Calcineurin-like phosphoesterase" evidence="2">
    <location>
        <begin position="119"/>
        <end position="311"/>
    </location>
</feature>
<dbReference type="Pfam" id="PF13290">
    <property type="entry name" value="CHB_HEX_C_1"/>
    <property type="match status" value="1"/>
</dbReference>
<keyword evidence="5" id="KW-1185">Reference proteome</keyword>
<dbReference type="Proteomes" id="UP000286931">
    <property type="component" value="Unassembled WGS sequence"/>
</dbReference>
<keyword evidence="1" id="KW-0732">Signal</keyword>
<accession>A0A401YEA5</accession>
<dbReference type="PANTHER" id="PTHR43143">
    <property type="entry name" value="METALLOPHOSPHOESTERASE, CALCINEURIN SUPERFAMILY"/>
    <property type="match status" value="1"/>
</dbReference>
<sequence>MRLAPLVIAAASVALVSPAVAPAVAQADPATPSAPHVTVPGGRYEHAVDVKFQVARGTTVRYTLDGTTPTRDSRVYSPGRPLRIDKDTNVTAVAFHGNRASVPVSYGYLIKTAEKPLARLVVMSDVHVGGHAANDKKYESFFDTIGSVFPKPDAILLNGDMINDNGDGKGPDHKIVSEIFQANLARKRMTDTQVLISTGNHDDSLAAIRAGYPKAWFPDSGGGYYDSQVNGLHVLTVNTETYNSDTAQRAWLKQRLAAITADRAYAGKPVLVQGHRPATDTVMDGQQASNPRLTEDLSAFPQAVYFSGHSHLNINDERSIQQRDFTSVNDGSMSYVEMDHGYQMVTEKGLADRFESPTAQALFVEVYKDRTEIARVNMAADKHDIYTDGKWSASWQPPYASAGTLSGPTWTVRLKGSTNQQIKDNFTYTKAARNTVAPKFTTRQPLSAVRDAKGGTAVRIAQATDDQMVHHYNVDITDAATGKSLVSSKVLSDYYFMPRPNTLDIPVPGTVARGRYVARVVAVDAYGNASPAASLTFGK</sequence>
<name>A0A401YEA5_9ACTN</name>
<evidence type="ECO:0000259" key="2">
    <source>
        <dbReference type="Pfam" id="PF00149"/>
    </source>
</evidence>
<dbReference type="GO" id="GO:0016787">
    <property type="term" value="F:hydrolase activity"/>
    <property type="evidence" value="ECO:0007669"/>
    <property type="project" value="InterPro"/>
</dbReference>
<evidence type="ECO:0000313" key="4">
    <source>
        <dbReference type="EMBL" id="GCD92939.1"/>
    </source>
</evidence>
<dbReference type="Pfam" id="PF00149">
    <property type="entry name" value="Metallophos"/>
    <property type="match status" value="1"/>
</dbReference>